<feature type="region of interest" description="Disordered" evidence="4">
    <location>
        <begin position="1"/>
        <end position="37"/>
    </location>
</feature>
<dbReference type="CDD" id="cd03316">
    <property type="entry name" value="MR_like"/>
    <property type="match status" value="1"/>
</dbReference>
<gene>
    <name evidence="6" type="ORF">F4X14_14225</name>
</gene>
<dbReference type="Pfam" id="PF02746">
    <property type="entry name" value="MR_MLE_N"/>
    <property type="match status" value="1"/>
</dbReference>
<dbReference type="InterPro" id="IPR013341">
    <property type="entry name" value="Mandelate_racemase_N_dom"/>
</dbReference>
<feature type="domain" description="Mandelate racemase/muconate lactonizing enzyme C-terminal" evidence="5">
    <location>
        <begin position="189"/>
        <end position="285"/>
    </location>
</feature>
<dbReference type="AlphaFoldDB" id="A0A6B1D9Y6"/>
<evidence type="ECO:0000256" key="1">
    <source>
        <dbReference type="ARBA" id="ARBA00001946"/>
    </source>
</evidence>
<dbReference type="InterPro" id="IPR036849">
    <property type="entry name" value="Enolase-like_C_sf"/>
</dbReference>
<dbReference type="SUPFAM" id="SSF54826">
    <property type="entry name" value="Enolase N-terminal domain-like"/>
    <property type="match status" value="1"/>
</dbReference>
<dbReference type="GO" id="GO:0000287">
    <property type="term" value="F:magnesium ion binding"/>
    <property type="evidence" value="ECO:0007669"/>
    <property type="project" value="TreeGrafter"/>
</dbReference>
<dbReference type="InterPro" id="IPR029065">
    <property type="entry name" value="Enolase_C-like"/>
</dbReference>
<dbReference type="InterPro" id="IPR013342">
    <property type="entry name" value="Mandelate_racemase_C"/>
</dbReference>
<dbReference type="PANTHER" id="PTHR13794">
    <property type="entry name" value="ENOLASE SUPERFAMILY, MANDELATE RACEMASE"/>
    <property type="match status" value="1"/>
</dbReference>
<comment type="cofactor">
    <cofactor evidence="1">
        <name>Mg(2+)</name>
        <dbReference type="ChEBI" id="CHEBI:18420"/>
    </cofactor>
</comment>
<name>A0A6B1D9Y6_9CHLR</name>
<reference evidence="6" key="1">
    <citation type="submission" date="2019-09" db="EMBL/GenBank/DDBJ databases">
        <title>Characterisation of the sponge microbiome using genome-centric metagenomics.</title>
        <authorList>
            <person name="Engelberts J.P."/>
            <person name="Robbins S.J."/>
            <person name="De Goeij J.M."/>
            <person name="Aranda M."/>
            <person name="Bell S.C."/>
            <person name="Webster N.S."/>
        </authorList>
    </citation>
    <scope>NUCLEOTIDE SEQUENCE</scope>
    <source>
        <strain evidence="6">SB0661_bin_32</strain>
    </source>
</reference>
<dbReference type="PANTHER" id="PTHR13794:SF58">
    <property type="entry name" value="MITOCHONDRIAL ENOLASE SUPERFAMILY MEMBER 1"/>
    <property type="match status" value="1"/>
</dbReference>
<dbReference type="SMART" id="SM00922">
    <property type="entry name" value="MR_MLE"/>
    <property type="match status" value="1"/>
</dbReference>
<dbReference type="Pfam" id="PF13378">
    <property type="entry name" value="MR_MLE_C"/>
    <property type="match status" value="1"/>
</dbReference>
<keyword evidence="2" id="KW-0479">Metal-binding</keyword>
<dbReference type="Gene3D" id="3.20.20.120">
    <property type="entry name" value="Enolase-like C-terminal domain"/>
    <property type="match status" value="1"/>
</dbReference>
<dbReference type="InterPro" id="IPR029017">
    <property type="entry name" value="Enolase-like_N"/>
</dbReference>
<accession>A0A6B1D9Y6</accession>
<proteinExistence type="predicted"/>
<feature type="compositionally biased region" description="Basic residues" evidence="4">
    <location>
        <begin position="16"/>
        <end position="30"/>
    </location>
</feature>
<evidence type="ECO:0000256" key="4">
    <source>
        <dbReference type="SAM" id="MobiDB-lite"/>
    </source>
</evidence>
<keyword evidence="3" id="KW-0460">Magnesium</keyword>
<evidence type="ECO:0000256" key="2">
    <source>
        <dbReference type="ARBA" id="ARBA00022723"/>
    </source>
</evidence>
<evidence type="ECO:0000313" key="6">
    <source>
        <dbReference type="EMBL" id="MYC96115.1"/>
    </source>
</evidence>
<dbReference type="SFLD" id="SFLDS00001">
    <property type="entry name" value="Enolase"/>
    <property type="match status" value="1"/>
</dbReference>
<protein>
    <submittedName>
        <fullName evidence="6">Mandelate racemase/muconate lactonizing enzyme family protein</fullName>
    </submittedName>
</protein>
<dbReference type="InterPro" id="IPR046945">
    <property type="entry name" value="RHMD-like"/>
</dbReference>
<dbReference type="SFLD" id="SFLDG00179">
    <property type="entry name" value="mandelate_racemase"/>
    <property type="match status" value="1"/>
</dbReference>
<organism evidence="6">
    <name type="scientific">Caldilineaceae bacterium SB0661_bin_32</name>
    <dbReference type="NCBI Taxonomy" id="2605255"/>
    <lineage>
        <taxon>Bacteria</taxon>
        <taxon>Bacillati</taxon>
        <taxon>Chloroflexota</taxon>
        <taxon>Caldilineae</taxon>
        <taxon>Caldilineales</taxon>
        <taxon>Caldilineaceae</taxon>
    </lineage>
</organism>
<evidence type="ECO:0000259" key="5">
    <source>
        <dbReference type="SMART" id="SM00922"/>
    </source>
</evidence>
<evidence type="ECO:0000256" key="3">
    <source>
        <dbReference type="ARBA" id="ARBA00022842"/>
    </source>
</evidence>
<dbReference type="Gene3D" id="3.30.390.10">
    <property type="entry name" value="Enolase-like, N-terminal domain"/>
    <property type="match status" value="1"/>
</dbReference>
<sequence length="445" mass="49205">MSWVESIRSDSSCSGRRPRAGMGTRRRSRKTYPCGRGCRRRRGRTVRIEHVEAINLLHRYPKGHRFQYGGGVCDARLTTLVLVHTECGAVGVGSVYSYPALVYLIVREQLAPALVGEDPTEVETLWEKMYALTRWYGRKGAAISAIGGVDTALWDMRGQAEGKPVWALLGGENDRCPAYASGLLWKDDVKALADEASSYIDSGFRRVKMRLARSEEYDRAAVEAVRGAVGAENDVIVDASMRYHLELARRMGSFLAEQRVFWYEEPFAPENIDDFVRLRGTVGVALAAGENEFGLQGFRELIRAGAVDVVQPDACRCGGISEVWKVGRLAQEHGLRFATHSWSDAVAIVANAHVVSAMPNGVTVEIDRMNNPFVDDLLGRPLEVVDGEIALGDQPGLGIELNRDLIERSRLADPLHIPDGVYSDMMFGRENLPRAVPYLEGKGQI</sequence>
<comment type="caution">
    <text evidence="6">The sequence shown here is derived from an EMBL/GenBank/DDBJ whole genome shotgun (WGS) entry which is preliminary data.</text>
</comment>
<dbReference type="SUPFAM" id="SSF51604">
    <property type="entry name" value="Enolase C-terminal domain-like"/>
    <property type="match status" value="1"/>
</dbReference>
<dbReference type="GO" id="GO:0016052">
    <property type="term" value="P:carbohydrate catabolic process"/>
    <property type="evidence" value="ECO:0007669"/>
    <property type="project" value="TreeGrafter"/>
</dbReference>
<dbReference type="GO" id="GO:0016836">
    <property type="term" value="F:hydro-lyase activity"/>
    <property type="evidence" value="ECO:0007669"/>
    <property type="project" value="TreeGrafter"/>
</dbReference>
<dbReference type="EMBL" id="VXMH01000072">
    <property type="protein sequence ID" value="MYC96115.1"/>
    <property type="molecule type" value="Genomic_DNA"/>
</dbReference>